<name>A0AAJ8BWN6_ASPNG</name>
<evidence type="ECO:0000256" key="1">
    <source>
        <dbReference type="SAM" id="MobiDB-lite"/>
    </source>
</evidence>
<dbReference type="GeneID" id="84592959"/>
<accession>A0AAJ8BWN6</accession>
<feature type="compositionally biased region" description="Basic and acidic residues" evidence="1">
    <location>
        <begin position="16"/>
        <end position="36"/>
    </location>
</feature>
<gene>
    <name evidence="2" type="ORF">An14g03320</name>
</gene>
<dbReference type="RefSeq" id="XP_059604649.1">
    <property type="nucleotide sequence ID" value="XM_059744171.1"/>
</dbReference>
<reference evidence="2" key="1">
    <citation type="submission" date="2025-02" db="EMBL/GenBank/DDBJ databases">
        <authorList>
            <consortium name="NCBI Genome Project"/>
        </authorList>
    </citation>
    <scope>NUCLEOTIDE SEQUENCE</scope>
</reference>
<proteinExistence type="predicted"/>
<dbReference type="VEuPathDB" id="FungiDB:An14g03320"/>
<sequence>MVQEGKKDGTVVWEANDARAHRERDDNHESDHEPLARKKCSGMGELFGSKRPEARSARRLEPTSGEVNPSRTRQLPVSPAALIGPGWMAPCPTRLDGAALSDRQILLYSQTDPRKSIWCFMSTCHVIESDDNVRKPSSSQMKSRKKSAYRLPRPIMSGTSAGHSNPVCSAIAFVLPSRMLRGLDSHRNNESSLVNEVDLSGDAAYTRPLNSQPPHPCRSPAGVCRVFEDNCVQGTSSGECCKRSSLSMTTVSGRPELTGIVSGALSQENRCVSEPPGLPDWVSHYMVQLGTERSDACLPACLHFSKKIRFKEDLRFSGHDKARCRFRELALVTLRDILATSALMPDIIDVVSRCRKRQQKNKQLAIPELL</sequence>
<dbReference type="AlphaFoldDB" id="A0AAJ8BWN6"/>
<feature type="region of interest" description="Disordered" evidence="1">
    <location>
        <begin position="48"/>
        <end position="72"/>
    </location>
</feature>
<evidence type="ECO:0000313" key="2">
    <source>
        <dbReference type="RefSeq" id="XP_059604649.1"/>
    </source>
</evidence>
<feature type="compositionally biased region" description="Basic and acidic residues" evidence="1">
    <location>
        <begin position="48"/>
        <end position="61"/>
    </location>
</feature>
<protein>
    <submittedName>
        <fullName evidence="2">Uncharacterized protein</fullName>
    </submittedName>
</protein>
<reference evidence="2" key="2">
    <citation type="submission" date="2025-08" db="UniProtKB">
        <authorList>
            <consortium name="RefSeq"/>
        </authorList>
    </citation>
    <scope>IDENTIFICATION</scope>
</reference>
<feature type="region of interest" description="Disordered" evidence="1">
    <location>
        <begin position="1"/>
        <end position="36"/>
    </location>
</feature>
<dbReference type="KEGG" id="ang:An14g03320"/>
<organism evidence="2">
    <name type="scientific">Aspergillus niger</name>
    <dbReference type="NCBI Taxonomy" id="5061"/>
    <lineage>
        <taxon>Eukaryota</taxon>
        <taxon>Fungi</taxon>
        <taxon>Dikarya</taxon>
        <taxon>Ascomycota</taxon>
        <taxon>Pezizomycotina</taxon>
        <taxon>Eurotiomycetes</taxon>
        <taxon>Eurotiomycetidae</taxon>
        <taxon>Eurotiales</taxon>
        <taxon>Aspergillaceae</taxon>
        <taxon>Aspergillus</taxon>
        <taxon>Aspergillus subgen. Circumdati</taxon>
    </lineage>
</organism>